<dbReference type="EMBL" id="NMUH01000683">
    <property type="protein sequence ID" value="MQL83217.1"/>
    <property type="molecule type" value="Genomic_DNA"/>
</dbReference>
<dbReference type="Proteomes" id="UP000652761">
    <property type="component" value="Unassembled WGS sequence"/>
</dbReference>
<dbReference type="AlphaFoldDB" id="A0A843ULK2"/>
<sequence length="556" mass="60457">MAQVIIERMKSAAEATWDRKNKLAVSLPYAHLLTRSFRQLDIDLKGELIEKMGQPIRSRNLKKSGFSLIGNVWTKTSVAECEAIIGEVPDDPQVQEEEIAIREGEPPAPKRMIEDIAPEHIEPIGKSTKEIILPTVPAPTIVEEVIAEGAAHFEGELEDIHIEETSNVSKVETALKENHEDTVAEVVAQGHTEDVQMIYAPTQGEPEIQEEPEIQGEPTASTPADQFQEGLVESTSDDNVEPVVGLGGRDKGVAPKVPLLTRKAHHRSRKKKIHVHINLAIARLNSHSEILCSLQSDISSIFISQRTGTKEIGAVKSELQEMRSELGTLKKLVTNLSDCESVHLSAPAPPAPTQSMPKEVGPSGPTFAESSPLGPSLEESGPSRPSMQMESVAEPTGPQVSVEEAVVPLGPSESPNHHTPAPSSPPTSFTAPPAPKIFKKPLPKHISSRTPFPPASSQPRPTSTFGSLHPPTPPSFITIIPKAASVISHSVHDIKDERSRGCFVRRRGRCYGASLVDSSGFRPRVAHAVREPCEDSIRSVGVPSTRRFRAFFNVFF</sequence>
<protein>
    <submittedName>
        <fullName evidence="2">Uncharacterized protein</fullName>
    </submittedName>
</protein>
<name>A0A843ULK2_COLES</name>
<organism evidence="2 3">
    <name type="scientific">Colocasia esculenta</name>
    <name type="common">Wild taro</name>
    <name type="synonym">Arum esculentum</name>
    <dbReference type="NCBI Taxonomy" id="4460"/>
    <lineage>
        <taxon>Eukaryota</taxon>
        <taxon>Viridiplantae</taxon>
        <taxon>Streptophyta</taxon>
        <taxon>Embryophyta</taxon>
        <taxon>Tracheophyta</taxon>
        <taxon>Spermatophyta</taxon>
        <taxon>Magnoliopsida</taxon>
        <taxon>Liliopsida</taxon>
        <taxon>Araceae</taxon>
        <taxon>Aroideae</taxon>
        <taxon>Colocasieae</taxon>
        <taxon>Colocasia</taxon>
    </lineage>
</organism>
<reference evidence="2" key="1">
    <citation type="submission" date="2017-07" db="EMBL/GenBank/DDBJ databases">
        <title>Taro Niue Genome Assembly and Annotation.</title>
        <authorList>
            <person name="Atibalentja N."/>
            <person name="Keating K."/>
            <person name="Fields C.J."/>
        </authorList>
    </citation>
    <scope>NUCLEOTIDE SEQUENCE</scope>
    <source>
        <strain evidence="2">Niue_2</strain>
        <tissue evidence="2">Leaf</tissue>
    </source>
</reference>
<comment type="caution">
    <text evidence="2">The sequence shown here is derived from an EMBL/GenBank/DDBJ whole genome shotgun (WGS) entry which is preliminary data.</text>
</comment>
<feature type="compositionally biased region" description="Low complexity" evidence="1">
    <location>
        <begin position="369"/>
        <end position="383"/>
    </location>
</feature>
<accession>A0A843ULK2</accession>
<gene>
    <name evidence="2" type="ORF">Taro_015705</name>
</gene>
<feature type="compositionally biased region" description="Polar residues" evidence="1">
    <location>
        <begin position="457"/>
        <end position="466"/>
    </location>
</feature>
<dbReference type="OrthoDB" id="2011150at2759"/>
<evidence type="ECO:0000256" key="1">
    <source>
        <dbReference type="SAM" id="MobiDB-lite"/>
    </source>
</evidence>
<evidence type="ECO:0000313" key="2">
    <source>
        <dbReference type="EMBL" id="MQL83217.1"/>
    </source>
</evidence>
<feature type="compositionally biased region" description="Basic residues" evidence="1">
    <location>
        <begin position="437"/>
        <end position="447"/>
    </location>
</feature>
<proteinExistence type="predicted"/>
<feature type="region of interest" description="Disordered" evidence="1">
    <location>
        <begin position="343"/>
        <end position="470"/>
    </location>
</feature>
<keyword evidence="3" id="KW-1185">Reference proteome</keyword>
<evidence type="ECO:0000313" key="3">
    <source>
        <dbReference type="Proteomes" id="UP000652761"/>
    </source>
</evidence>